<keyword evidence="3" id="KW-1185">Reference proteome</keyword>
<dbReference type="VEuPathDB" id="FungiDB:ASPWEDRAFT_262124"/>
<evidence type="ECO:0000313" key="3">
    <source>
        <dbReference type="Proteomes" id="UP000184383"/>
    </source>
</evidence>
<reference evidence="3" key="1">
    <citation type="journal article" date="2017" name="Genome Biol.">
        <title>Comparative genomics reveals high biological diversity and specific adaptations in the industrially and medically important fungal genus Aspergillus.</title>
        <authorList>
            <person name="de Vries R.P."/>
            <person name="Riley R."/>
            <person name="Wiebenga A."/>
            <person name="Aguilar-Osorio G."/>
            <person name="Amillis S."/>
            <person name="Uchima C.A."/>
            <person name="Anderluh G."/>
            <person name="Asadollahi M."/>
            <person name="Askin M."/>
            <person name="Barry K."/>
            <person name="Battaglia E."/>
            <person name="Bayram O."/>
            <person name="Benocci T."/>
            <person name="Braus-Stromeyer S.A."/>
            <person name="Caldana C."/>
            <person name="Canovas D."/>
            <person name="Cerqueira G.C."/>
            <person name="Chen F."/>
            <person name="Chen W."/>
            <person name="Choi C."/>
            <person name="Clum A."/>
            <person name="Dos Santos R.A."/>
            <person name="Damasio A.R."/>
            <person name="Diallinas G."/>
            <person name="Emri T."/>
            <person name="Fekete E."/>
            <person name="Flipphi M."/>
            <person name="Freyberg S."/>
            <person name="Gallo A."/>
            <person name="Gournas C."/>
            <person name="Habgood R."/>
            <person name="Hainaut M."/>
            <person name="Harispe M.L."/>
            <person name="Henrissat B."/>
            <person name="Hilden K.S."/>
            <person name="Hope R."/>
            <person name="Hossain A."/>
            <person name="Karabika E."/>
            <person name="Karaffa L."/>
            <person name="Karanyi Z."/>
            <person name="Krasevec N."/>
            <person name="Kuo A."/>
            <person name="Kusch H."/>
            <person name="LaButti K."/>
            <person name="Lagendijk E.L."/>
            <person name="Lapidus A."/>
            <person name="Levasseur A."/>
            <person name="Lindquist E."/>
            <person name="Lipzen A."/>
            <person name="Logrieco A.F."/>
            <person name="MacCabe A."/>
            <person name="Maekelae M.R."/>
            <person name="Malavazi I."/>
            <person name="Melin P."/>
            <person name="Meyer V."/>
            <person name="Mielnichuk N."/>
            <person name="Miskei M."/>
            <person name="Molnar A.P."/>
            <person name="Mule G."/>
            <person name="Ngan C.Y."/>
            <person name="Orejas M."/>
            <person name="Orosz E."/>
            <person name="Ouedraogo J.P."/>
            <person name="Overkamp K.M."/>
            <person name="Park H.-S."/>
            <person name="Perrone G."/>
            <person name="Piumi F."/>
            <person name="Punt P.J."/>
            <person name="Ram A.F."/>
            <person name="Ramon A."/>
            <person name="Rauscher S."/>
            <person name="Record E."/>
            <person name="Riano-Pachon D.M."/>
            <person name="Robert V."/>
            <person name="Roehrig J."/>
            <person name="Ruller R."/>
            <person name="Salamov A."/>
            <person name="Salih N.S."/>
            <person name="Samson R.A."/>
            <person name="Sandor E."/>
            <person name="Sanguinetti M."/>
            <person name="Schuetze T."/>
            <person name="Sepcic K."/>
            <person name="Shelest E."/>
            <person name="Sherlock G."/>
            <person name="Sophianopoulou V."/>
            <person name="Squina F.M."/>
            <person name="Sun H."/>
            <person name="Susca A."/>
            <person name="Todd R.B."/>
            <person name="Tsang A."/>
            <person name="Unkles S.E."/>
            <person name="van de Wiele N."/>
            <person name="van Rossen-Uffink D."/>
            <person name="Oliveira J.V."/>
            <person name="Vesth T.C."/>
            <person name="Visser J."/>
            <person name="Yu J.-H."/>
            <person name="Zhou M."/>
            <person name="Andersen M.R."/>
            <person name="Archer D.B."/>
            <person name="Baker S.E."/>
            <person name="Benoit I."/>
            <person name="Brakhage A.A."/>
            <person name="Braus G.H."/>
            <person name="Fischer R."/>
            <person name="Frisvad J.C."/>
            <person name="Goldman G.H."/>
            <person name="Houbraken J."/>
            <person name="Oakley B."/>
            <person name="Pocsi I."/>
            <person name="Scazzocchio C."/>
            <person name="Seiboth B."/>
            <person name="vanKuyk P.A."/>
            <person name="Wortman J."/>
            <person name="Dyer P.S."/>
            <person name="Grigoriev I.V."/>
        </authorList>
    </citation>
    <scope>NUCLEOTIDE SEQUENCE [LARGE SCALE GENOMIC DNA]</scope>
    <source>
        <strain evidence="3">DTO 134E9</strain>
    </source>
</reference>
<proteinExistence type="predicted"/>
<dbReference type="EMBL" id="KV878209">
    <property type="protein sequence ID" value="OJJ41349.1"/>
    <property type="molecule type" value="Genomic_DNA"/>
</dbReference>
<dbReference type="GeneID" id="63748668"/>
<dbReference type="RefSeq" id="XP_040695025.1">
    <property type="nucleotide sequence ID" value="XM_040832820.1"/>
</dbReference>
<feature type="compositionally biased region" description="Basic residues" evidence="1">
    <location>
        <begin position="1"/>
        <end position="19"/>
    </location>
</feature>
<name>A0A1L9S2G8_ASPWE</name>
<sequence length="148" mass="17103">MTGAQSKRKKEKKKKRKRNVTQPRIRSPRPIAKRPETNYFRRQLRKKQACQTYHHHLSHLISAMAAVVQSDTSSLLLLFSLFIYITINRELHGQYVGLDDLGFPMACDPRLVWTRGLEEWYPMLSLPVFNPCLCPMPILGLPSSLLVS</sequence>
<protein>
    <submittedName>
        <fullName evidence="2">Uncharacterized protein</fullName>
    </submittedName>
</protein>
<dbReference type="AlphaFoldDB" id="A0A1L9S2G8"/>
<feature type="region of interest" description="Disordered" evidence="1">
    <location>
        <begin position="1"/>
        <end position="32"/>
    </location>
</feature>
<dbReference type="Proteomes" id="UP000184383">
    <property type="component" value="Unassembled WGS sequence"/>
</dbReference>
<accession>A0A1L9S2G8</accession>
<organism evidence="2 3">
    <name type="scientific">Aspergillus wentii DTO 134E9</name>
    <dbReference type="NCBI Taxonomy" id="1073089"/>
    <lineage>
        <taxon>Eukaryota</taxon>
        <taxon>Fungi</taxon>
        <taxon>Dikarya</taxon>
        <taxon>Ascomycota</taxon>
        <taxon>Pezizomycotina</taxon>
        <taxon>Eurotiomycetes</taxon>
        <taxon>Eurotiomycetidae</taxon>
        <taxon>Eurotiales</taxon>
        <taxon>Aspergillaceae</taxon>
        <taxon>Aspergillus</taxon>
        <taxon>Aspergillus subgen. Cremei</taxon>
    </lineage>
</organism>
<evidence type="ECO:0000313" key="2">
    <source>
        <dbReference type="EMBL" id="OJJ41349.1"/>
    </source>
</evidence>
<evidence type="ECO:0000256" key="1">
    <source>
        <dbReference type="SAM" id="MobiDB-lite"/>
    </source>
</evidence>
<gene>
    <name evidence="2" type="ORF">ASPWEDRAFT_262124</name>
</gene>